<reference evidence="2 3" key="1">
    <citation type="submission" date="2024-08" db="EMBL/GenBank/DDBJ databases">
        <title>Gnathostoma spinigerum genome.</title>
        <authorList>
            <person name="Gonzalez-Bertolin B."/>
            <person name="Monzon S."/>
            <person name="Zaballos A."/>
            <person name="Jimenez P."/>
            <person name="Dekumyoy P."/>
            <person name="Varona S."/>
            <person name="Cuesta I."/>
            <person name="Sumanam S."/>
            <person name="Adisakwattana P."/>
            <person name="Gasser R.B."/>
            <person name="Hernandez-Gonzalez A."/>
            <person name="Young N.D."/>
            <person name="Perteguer M.J."/>
        </authorList>
    </citation>
    <scope>NUCLEOTIDE SEQUENCE [LARGE SCALE GENOMIC DNA]</scope>
    <source>
        <strain evidence="2">AL3</strain>
        <tissue evidence="2">Liver</tissue>
    </source>
</reference>
<keyword evidence="3" id="KW-1185">Reference proteome</keyword>
<protein>
    <submittedName>
        <fullName evidence="2">Uncharacterized protein</fullName>
    </submittedName>
</protein>
<dbReference type="AlphaFoldDB" id="A0ABD6EP44"/>
<evidence type="ECO:0000256" key="1">
    <source>
        <dbReference type="SAM" id="MobiDB-lite"/>
    </source>
</evidence>
<organism evidence="2 3">
    <name type="scientific">Gnathostoma spinigerum</name>
    <dbReference type="NCBI Taxonomy" id="75299"/>
    <lineage>
        <taxon>Eukaryota</taxon>
        <taxon>Metazoa</taxon>
        <taxon>Ecdysozoa</taxon>
        <taxon>Nematoda</taxon>
        <taxon>Chromadorea</taxon>
        <taxon>Rhabditida</taxon>
        <taxon>Spirurina</taxon>
        <taxon>Gnathostomatomorpha</taxon>
        <taxon>Gnathostomatoidea</taxon>
        <taxon>Gnathostomatidae</taxon>
        <taxon>Gnathostoma</taxon>
    </lineage>
</organism>
<dbReference type="Proteomes" id="UP001608902">
    <property type="component" value="Unassembled WGS sequence"/>
</dbReference>
<evidence type="ECO:0000313" key="3">
    <source>
        <dbReference type="Proteomes" id="UP001608902"/>
    </source>
</evidence>
<accession>A0ABD6EP44</accession>
<feature type="region of interest" description="Disordered" evidence="1">
    <location>
        <begin position="108"/>
        <end position="133"/>
    </location>
</feature>
<feature type="region of interest" description="Disordered" evidence="1">
    <location>
        <begin position="44"/>
        <end position="87"/>
    </location>
</feature>
<gene>
    <name evidence="2" type="ORF">AB6A40_005472</name>
</gene>
<dbReference type="EMBL" id="JBGFUD010003495">
    <property type="protein sequence ID" value="MFH4978763.1"/>
    <property type="molecule type" value="Genomic_DNA"/>
</dbReference>
<comment type="caution">
    <text evidence="2">The sequence shown here is derived from an EMBL/GenBank/DDBJ whole genome shotgun (WGS) entry which is preliminary data.</text>
</comment>
<feature type="compositionally biased region" description="Polar residues" evidence="1">
    <location>
        <begin position="65"/>
        <end position="80"/>
    </location>
</feature>
<proteinExistence type="predicted"/>
<name>A0ABD6EP44_9BILA</name>
<evidence type="ECO:0000313" key="2">
    <source>
        <dbReference type="EMBL" id="MFH4978763.1"/>
    </source>
</evidence>
<sequence length="133" mass="15108">MCCIRRNVVRRIYHVYNVNIKEIEADALVLEGFLSTFSAPDTTGDVTTTWGTTGSKTTSTDLNRTHLSSLPTATTSNVSRNHTKHSKRSVFVDEQRVFPKSDYVYNEEMSSEDYDETDLRSVQPTIRHTRTDG</sequence>
<feature type="compositionally biased region" description="Low complexity" evidence="1">
    <location>
        <begin position="44"/>
        <end position="61"/>
    </location>
</feature>